<dbReference type="InterPro" id="IPR029058">
    <property type="entry name" value="AB_hydrolase_fold"/>
</dbReference>
<organism evidence="3 4">
    <name type="scientific">Saponaria officinalis</name>
    <name type="common">Common soapwort</name>
    <name type="synonym">Lychnis saponaria</name>
    <dbReference type="NCBI Taxonomy" id="3572"/>
    <lineage>
        <taxon>Eukaryota</taxon>
        <taxon>Viridiplantae</taxon>
        <taxon>Streptophyta</taxon>
        <taxon>Embryophyta</taxon>
        <taxon>Tracheophyta</taxon>
        <taxon>Spermatophyta</taxon>
        <taxon>Magnoliopsida</taxon>
        <taxon>eudicotyledons</taxon>
        <taxon>Gunneridae</taxon>
        <taxon>Pentapetalae</taxon>
        <taxon>Caryophyllales</taxon>
        <taxon>Caryophyllaceae</taxon>
        <taxon>Caryophylleae</taxon>
        <taxon>Saponaria</taxon>
    </lineage>
</organism>
<evidence type="ECO:0000256" key="1">
    <source>
        <dbReference type="ARBA" id="ARBA00010515"/>
    </source>
</evidence>
<dbReference type="Pfam" id="PF07859">
    <property type="entry name" value="Abhydrolase_3"/>
    <property type="match status" value="1"/>
</dbReference>
<dbReference type="AlphaFoldDB" id="A0AAW1M7S5"/>
<keyword evidence="4" id="KW-1185">Reference proteome</keyword>
<gene>
    <name evidence="3" type="ORF">RND81_03G201700</name>
</gene>
<dbReference type="InterPro" id="IPR013094">
    <property type="entry name" value="AB_hydrolase_3"/>
</dbReference>
<evidence type="ECO:0000259" key="2">
    <source>
        <dbReference type="Pfam" id="PF07859"/>
    </source>
</evidence>
<protein>
    <recommendedName>
        <fullName evidence="2">Alpha/beta hydrolase fold-3 domain-containing protein</fullName>
    </recommendedName>
</protein>
<reference evidence="3" key="1">
    <citation type="submission" date="2024-03" db="EMBL/GenBank/DDBJ databases">
        <title>WGS assembly of Saponaria officinalis var. Norfolk2.</title>
        <authorList>
            <person name="Jenkins J."/>
            <person name="Shu S."/>
            <person name="Grimwood J."/>
            <person name="Barry K."/>
            <person name="Goodstein D."/>
            <person name="Schmutz J."/>
            <person name="Leebens-Mack J."/>
            <person name="Osbourn A."/>
        </authorList>
    </citation>
    <scope>NUCLEOTIDE SEQUENCE [LARGE SCALE GENOMIC DNA]</scope>
    <source>
        <strain evidence="3">JIC</strain>
    </source>
</reference>
<comment type="caution">
    <text evidence="3">The sequence shown here is derived from an EMBL/GenBank/DDBJ whole genome shotgun (WGS) entry which is preliminary data.</text>
</comment>
<dbReference type="Proteomes" id="UP001443914">
    <property type="component" value="Unassembled WGS sequence"/>
</dbReference>
<dbReference type="SUPFAM" id="SSF53474">
    <property type="entry name" value="alpha/beta-Hydrolases"/>
    <property type="match status" value="1"/>
</dbReference>
<dbReference type="GO" id="GO:0016787">
    <property type="term" value="F:hydrolase activity"/>
    <property type="evidence" value="ECO:0007669"/>
    <property type="project" value="InterPro"/>
</dbReference>
<dbReference type="EMBL" id="JBDFQZ010000003">
    <property type="protein sequence ID" value="KAK9742866.1"/>
    <property type="molecule type" value="Genomic_DNA"/>
</dbReference>
<dbReference type="InterPro" id="IPR050466">
    <property type="entry name" value="Carboxylest/Gibb_receptor"/>
</dbReference>
<name>A0AAW1M7S5_SAPOF</name>
<dbReference type="PANTHER" id="PTHR23024:SF113">
    <property type="entry name" value="CARBOXYLESTERASE 8-RELATED"/>
    <property type="match status" value="1"/>
</dbReference>
<dbReference type="Gene3D" id="3.40.50.1820">
    <property type="entry name" value="alpha/beta hydrolase"/>
    <property type="match status" value="1"/>
</dbReference>
<feature type="domain" description="Alpha/beta hydrolase fold-3" evidence="2">
    <location>
        <begin position="79"/>
        <end position="305"/>
    </location>
</feature>
<proteinExistence type="inferred from homology"/>
<sequence length="342" mass="37192">MDPYKFLKISPNPDGTITRLVPLVTIPPTEQLPLPGGVEDTPPPVALSKDIPLNSTKKTFLRIYRPASSSCSNAKLPVIIYFHGGGFVFYSAASSYFHESCNRISAAVPAVIVSVDYRLAPESRLPAAYEDAVEAILWVRDQAVSCASGVEGVDPWLSQFADFSRCFLMGSSSGGNITFNAGLCALDLDLSPMKIEGLIVNQAYFGGVERTDSELRLADDRIVPLPSNDVMWSLALPVGADRDHEYSNPMAKSSNNEKIGLLPRCLVNGYGGDPLVDRQKEFARMLESRGVHVVSIFDEGGFHACELFEPQRAQNLVDNIKAFVHSPSPPLTRMSANSVSLL</sequence>
<comment type="similarity">
    <text evidence="1">Belongs to the 'GDXG' lipolytic enzyme family.</text>
</comment>
<dbReference type="PANTHER" id="PTHR23024">
    <property type="entry name" value="ARYLACETAMIDE DEACETYLASE"/>
    <property type="match status" value="1"/>
</dbReference>
<evidence type="ECO:0000313" key="4">
    <source>
        <dbReference type="Proteomes" id="UP001443914"/>
    </source>
</evidence>
<accession>A0AAW1M7S5</accession>
<evidence type="ECO:0000313" key="3">
    <source>
        <dbReference type="EMBL" id="KAK9742866.1"/>
    </source>
</evidence>